<dbReference type="RefSeq" id="WP_380845536.1">
    <property type="nucleotide sequence ID" value="NZ_JBHSFP010000023.1"/>
</dbReference>
<feature type="transmembrane region" description="Helical" evidence="2">
    <location>
        <begin position="1330"/>
        <end position="1350"/>
    </location>
</feature>
<name>A0ABV9CQE3_9ACTN</name>
<reference evidence="5" key="1">
    <citation type="journal article" date="2019" name="Int. J. Syst. Evol. Microbiol.">
        <title>The Global Catalogue of Microorganisms (GCM) 10K type strain sequencing project: providing services to taxonomists for standard genome sequencing and annotation.</title>
        <authorList>
            <consortium name="The Broad Institute Genomics Platform"/>
            <consortium name="The Broad Institute Genome Sequencing Center for Infectious Disease"/>
            <person name="Wu L."/>
            <person name="Ma J."/>
        </authorList>
    </citation>
    <scope>NUCLEOTIDE SEQUENCE [LARGE SCALE GENOMIC DNA]</scope>
    <source>
        <strain evidence="5">CGMCC 4.7132</strain>
    </source>
</reference>
<feature type="compositionally biased region" description="Low complexity" evidence="1">
    <location>
        <begin position="1385"/>
        <end position="1401"/>
    </location>
</feature>
<keyword evidence="5" id="KW-1185">Reference proteome</keyword>
<dbReference type="Pfam" id="PF11847">
    <property type="entry name" value="GT-C_AftD"/>
    <property type="match status" value="1"/>
</dbReference>
<gene>
    <name evidence="4" type="ORF">ACFO60_27865</name>
</gene>
<feature type="transmembrane region" description="Helical" evidence="2">
    <location>
        <begin position="112"/>
        <end position="129"/>
    </location>
</feature>
<feature type="transmembrane region" description="Helical" evidence="2">
    <location>
        <begin position="310"/>
        <end position="327"/>
    </location>
</feature>
<dbReference type="InterPro" id="IPR008979">
    <property type="entry name" value="Galactose-bd-like_sf"/>
</dbReference>
<keyword evidence="2" id="KW-0472">Membrane</keyword>
<organism evidence="4 5">
    <name type="scientific">Sphaerisporangium dianthi</name>
    <dbReference type="NCBI Taxonomy" id="1436120"/>
    <lineage>
        <taxon>Bacteria</taxon>
        <taxon>Bacillati</taxon>
        <taxon>Actinomycetota</taxon>
        <taxon>Actinomycetes</taxon>
        <taxon>Streptosporangiales</taxon>
        <taxon>Streptosporangiaceae</taxon>
        <taxon>Sphaerisporangium</taxon>
    </lineage>
</organism>
<feature type="transmembrane region" description="Helical" evidence="2">
    <location>
        <begin position="1231"/>
        <end position="1253"/>
    </location>
</feature>
<feature type="transmembrane region" description="Helical" evidence="2">
    <location>
        <begin position="29"/>
        <end position="46"/>
    </location>
</feature>
<keyword evidence="2" id="KW-0812">Transmembrane</keyword>
<dbReference type="Proteomes" id="UP001596004">
    <property type="component" value="Unassembled WGS sequence"/>
</dbReference>
<protein>
    <submittedName>
        <fullName evidence="4">Alpha-(1-&gt;3)-arabinofuranosyltransferase family protein</fullName>
    </submittedName>
</protein>
<evidence type="ECO:0000313" key="4">
    <source>
        <dbReference type="EMBL" id="MFC4534593.1"/>
    </source>
</evidence>
<sequence>MTVEAGSRSPAAGAPAAPGALGARLRRRLRLLAGCLLLGAIAFNTAPGEVIAETKLDMAVNPVGFLERASHLWDGAFFGHLQNQAYGYLFPMGPFYAVLRWLDMPAWNIQRLWMTLVLCAAFLGVERLAGALRVGSPDTRLLAGLAYALAPHALALVGVNSSEFQPSAVLPWILLPLVRGAEGSIGPRRAAAMSAVAFLFAGGINAVAELAVLVAPLLYLITRERGPRKRRLLAWWAVCVAAVSMWWLVPLLVLGRYIFSFLPFIETASATTGVTSLLNTLRGTSSWISFLPVDGRPWLPAAYEQATRPWLIAVTAAVAAAGLAGLVRRSTPERTFLTLSVLAGLVIVTAGHADALAFPWTEQVRGLLDGPLAPFRNLHKFDALLRLPLALGLAALPAWRARPARPRPSAAGGGLARLAIVPVATAGLAGLAVLPVATAGITPAGSFADLPAYWRDAATWLNRNTGHGMVLAVPGSKRGEYVWGRPLDEPMQSLLTVRWATHSNVPWGSAGLARLLQAVDERFSNGEGSAGLTTTLRRIGVKYLLVRNDLARDTIGSAWPARVHQTIEDSTGLVRVAQFGPPVGVIANPKASDWFDQAYPALEVYAVPDPAPIAGIVPADATVRMSGAPEGVLSMAEQGVLTDDAPILVGDEPGASSIPARKTVVTDTLRRRRTIFGDVRRSAGPTLPEDGRSGTTTDLLDPAWASAVSSARYLGIEDVRASSSDADVTAASGERDPGRLPYAAFDGDARTGWRSDGWNGALGEWLEARFVQPVPMKQITIAFEQGPIGPPVAEVEISTAAGTRRVPVRQTGDPQQFTPAQGETTWLRVKVTKLAYQPKSAFGGRVGITEVAVPGVRAARAVVAPGPPGGTTDAGTVLLTSQGQAPACMRGPSAWTCSKRLEILGEDGYGFSRLFAVRTAETRTVSGRAVLTAPAVADQLTALPGVYPHVTASSTVTDSPVVLGRAAMDGDTRTLWYAQPFDRHPALSVDLGKARTFSEIRVLFPDSYVGNPPVKVTIRAGTRTVQDWVGGNGRVAFPEMTARRLSIEFTAPVSRPIEVAEVSIPGVRPLSRLDGFPIRLPCGYGPNLEVDGTRVPTRIVGGTLDDVLNGRPLFYAGCAPVRLIPGMTSVGAVPGDAFRVRSAMLRGEGAADDGATRVQPVKIESWGAEERRLAVSTAGRSYLIVNENFNAGWHAYLHGAPLTSARLDGWRQAWILSPGAGTVVLRYEPDAGYRLALLAGLCLIVAVLALAAVRARPGRRPPGVGAARVRARWVWPAAPLVGLWTGGLTGAVLVSALAVLGLWLPRVLAAEHAGDSRARQAAQTALSPWLPAWALAVAGLSAAAGTAFGVEFLRGAVPQICCLMVVARLLAAVPARDPAPPPSSATPSSRAASTSLAEVPG</sequence>
<evidence type="ECO:0000256" key="2">
    <source>
        <dbReference type="SAM" id="Phobius"/>
    </source>
</evidence>
<accession>A0ABV9CQE3</accession>
<keyword evidence="2" id="KW-1133">Transmembrane helix</keyword>
<feature type="transmembrane region" description="Helical" evidence="2">
    <location>
        <begin position="339"/>
        <end position="361"/>
    </location>
</feature>
<dbReference type="Gene3D" id="2.60.120.260">
    <property type="entry name" value="Galactose-binding domain-like"/>
    <property type="match status" value="2"/>
</dbReference>
<feature type="transmembrane region" description="Helical" evidence="2">
    <location>
        <begin position="1273"/>
        <end position="1304"/>
    </location>
</feature>
<feature type="domain" description="F5/8 type C" evidence="3">
    <location>
        <begin position="935"/>
        <end position="1028"/>
    </location>
</feature>
<dbReference type="EMBL" id="JBHSFP010000023">
    <property type="protein sequence ID" value="MFC4534593.1"/>
    <property type="molecule type" value="Genomic_DNA"/>
</dbReference>
<dbReference type="InterPro" id="IPR000421">
    <property type="entry name" value="FA58C"/>
</dbReference>
<evidence type="ECO:0000259" key="3">
    <source>
        <dbReference type="PROSITE" id="PS50022"/>
    </source>
</evidence>
<evidence type="ECO:0000313" key="5">
    <source>
        <dbReference type="Proteomes" id="UP001596004"/>
    </source>
</evidence>
<dbReference type="InterPro" id="IPR021798">
    <property type="entry name" value="AftD_N"/>
</dbReference>
<comment type="caution">
    <text evidence="4">The sequence shown here is derived from an EMBL/GenBank/DDBJ whole genome shotgun (WGS) entry which is preliminary data.</text>
</comment>
<feature type="transmembrane region" description="Helical" evidence="2">
    <location>
        <begin position="196"/>
        <end position="221"/>
    </location>
</feature>
<evidence type="ECO:0000256" key="1">
    <source>
        <dbReference type="SAM" id="MobiDB-lite"/>
    </source>
</evidence>
<dbReference type="SUPFAM" id="SSF49785">
    <property type="entry name" value="Galactose-binding domain-like"/>
    <property type="match status" value="2"/>
</dbReference>
<feature type="region of interest" description="Disordered" evidence="1">
    <location>
        <begin position="1377"/>
        <end position="1401"/>
    </location>
</feature>
<proteinExistence type="predicted"/>
<feature type="transmembrane region" description="Helical" evidence="2">
    <location>
        <begin position="233"/>
        <end position="259"/>
    </location>
</feature>
<dbReference type="PROSITE" id="PS50022">
    <property type="entry name" value="FA58C_3"/>
    <property type="match status" value="1"/>
</dbReference>